<keyword evidence="3" id="KW-1185">Reference proteome</keyword>
<dbReference type="Proteomes" id="UP000594205">
    <property type="component" value="Chromosome"/>
</dbReference>
<protein>
    <submittedName>
        <fullName evidence="2">Uncharacterized protein</fullName>
    </submittedName>
</protein>
<evidence type="ECO:0000313" key="2">
    <source>
        <dbReference type="EMBL" id="QOV40216.1"/>
    </source>
</evidence>
<gene>
    <name evidence="2" type="ORF">IM697_18515</name>
</gene>
<proteinExistence type="predicted"/>
<evidence type="ECO:0000256" key="1">
    <source>
        <dbReference type="SAM" id="MobiDB-lite"/>
    </source>
</evidence>
<dbReference type="AlphaFoldDB" id="A0A7M2SV33"/>
<dbReference type="EMBL" id="CP063373">
    <property type="protein sequence ID" value="QOV40216.1"/>
    <property type="molecule type" value="Genomic_DNA"/>
</dbReference>
<sequence length="143" mass="15822">MSATTPSPEHASAEEEKFNAHAFPQKLRDAQRRAAELYAELHALQARLPWSREPNSGWPEVTDRGRERAGREASPGWDPADAEAYDKLWEDLREATAAVQTHGWWKTCRDHGVQGPDLVAARQALKTAEGAVPLARDDVDTAA</sequence>
<dbReference type="KEGG" id="sfeu:IM697_18515"/>
<feature type="region of interest" description="Disordered" evidence="1">
    <location>
        <begin position="51"/>
        <end position="82"/>
    </location>
</feature>
<feature type="compositionally biased region" description="Basic and acidic residues" evidence="1">
    <location>
        <begin position="61"/>
        <end position="71"/>
    </location>
</feature>
<name>A0A7M2SV33_9ACTN</name>
<reference evidence="2 3" key="1">
    <citation type="submission" date="2020-10" db="EMBL/GenBank/DDBJ databases">
        <title>Streptomyces ferrugineus complate genome analysis.</title>
        <authorList>
            <person name="Anwar N."/>
        </authorList>
    </citation>
    <scope>NUCLEOTIDE SEQUENCE [LARGE SCALE GENOMIC DNA]</scope>
    <source>
        <strain evidence="2 3">CCTCC AA2014009</strain>
    </source>
</reference>
<feature type="region of interest" description="Disordered" evidence="1">
    <location>
        <begin position="1"/>
        <end position="24"/>
    </location>
</feature>
<evidence type="ECO:0000313" key="3">
    <source>
        <dbReference type="Proteomes" id="UP000594205"/>
    </source>
</evidence>
<accession>A0A7M2SV33</accession>
<organism evidence="2 3">
    <name type="scientific">Streptomyces ferrugineus</name>
    <dbReference type="NCBI Taxonomy" id="1413221"/>
    <lineage>
        <taxon>Bacteria</taxon>
        <taxon>Bacillati</taxon>
        <taxon>Actinomycetota</taxon>
        <taxon>Actinomycetes</taxon>
        <taxon>Kitasatosporales</taxon>
        <taxon>Streptomycetaceae</taxon>
        <taxon>Streptomyces</taxon>
    </lineage>
</organism>
<dbReference type="RefSeq" id="WP_194048803.1">
    <property type="nucleotide sequence ID" value="NZ_CP063373.1"/>
</dbReference>